<keyword evidence="3" id="KW-1185">Reference proteome</keyword>
<organism evidence="2 3">
    <name type="scientific">Hericium alpestre</name>
    <dbReference type="NCBI Taxonomy" id="135208"/>
    <lineage>
        <taxon>Eukaryota</taxon>
        <taxon>Fungi</taxon>
        <taxon>Dikarya</taxon>
        <taxon>Basidiomycota</taxon>
        <taxon>Agaricomycotina</taxon>
        <taxon>Agaricomycetes</taxon>
        <taxon>Russulales</taxon>
        <taxon>Hericiaceae</taxon>
        <taxon>Hericium</taxon>
    </lineage>
</organism>
<proteinExistence type="predicted"/>
<dbReference type="AlphaFoldDB" id="A0A4Z0A644"/>
<sequence>MKFSIFSSTAAVVAVVSILAFTCVDASPCSPAGTRSLAERDVWSPPISSPSKGDVWTIGSTVTVSWDASNPPKTVTNNSGRLLLGYLDGTGSENLDIEHPLAQYFDLRDGKVDVSVPNVPSRDSCIVVLLGDSGNASPTFTIA</sequence>
<dbReference type="EMBL" id="SFCI01000246">
    <property type="protein sequence ID" value="TFY81138.1"/>
    <property type="molecule type" value="Genomic_DNA"/>
</dbReference>
<evidence type="ECO:0000313" key="2">
    <source>
        <dbReference type="EMBL" id="TFY81138.1"/>
    </source>
</evidence>
<gene>
    <name evidence="2" type="ORF">EWM64_g2875</name>
</gene>
<accession>A0A4Z0A644</accession>
<dbReference type="STRING" id="135208.A0A4Z0A644"/>
<comment type="caution">
    <text evidence="2">The sequence shown here is derived from an EMBL/GenBank/DDBJ whole genome shotgun (WGS) entry which is preliminary data.</text>
</comment>
<protein>
    <submittedName>
        <fullName evidence="2">Uncharacterized protein</fullName>
    </submittedName>
</protein>
<evidence type="ECO:0000313" key="3">
    <source>
        <dbReference type="Proteomes" id="UP000298061"/>
    </source>
</evidence>
<reference evidence="2 3" key="1">
    <citation type="submission" date="2019-02" db="EMBL/GenBank/DDBJ databases">
        <title>Genome sequencing of the rare red list fungi Hericium alpestre (H. flagellum).</title>
        <authorList>
            <person name="Buettner E."/>
            <person name="Kellner H."/>
        </authorList>
    </citation>
    <scope>NUCLEOTIDE SEQUENCE [LARGE SCALE GENOMIC DNA]</scope>
    <source>
        <strain evidence="2 3">DSM 108284</strain>
    </source>
</reference>
<name>A0A4Z0A644_9AGAM</name>
<dbReference type="Proteomes" id="UP000298061">
    <property type="component" value="Unassembled WGS sequence"/>
</dbReference>
<evidence type="ECO:0000256" key="1">
    <source>
        <dbReference type="SAM" id="SignalP"/>
    </source>
</evidence>
<keyword evidence="1" id="KW-0732">Signal</keyword>
<feature type="signal peptide" evidence="1">
    <location>
        <begin position="1"/>
        <end position="26"/>
    </location>
</feature>
<dbReference type="OrthoDB" id="2339190at2759"/>
<feature type="chain" id="PRO_5021293932" evidence="1">
    <location>
        <begin position="27"/>
        <end position="143"/>
    </location>
</feature>